<dbReference type="InterPro" id="IPR050832">
    <property type="entry name" value="Bact_Acetyltransf"/>
</dbReference>
<organism evidence="4 5">
    <name type="scientific">Sphingomonas hengshuiensis</name>
    <dbReference type="NCBI Taxonomy" id="1609977"/>
    <lineage>
        <taxon>Bacteria</taxon>
        <taxon>Pseudomonadati</taxon>
        <taxon>Pseudomonadota</taxon>
        <taxon>Alphaproteobacteria</taxon>
        <taxon>Sphingomonadales</taxon>
        <taxon>Sphingomonadaceae</taxon>
        <taxon>Sphingomonas</taxon>
    </lineage>
</organism>
<dbReference type="Gene3D" id="3.40.630.30">
    <property type="match status" value="1"/>
</dbReference>
<dbReference type="PANTHER" id="PTHR43877">
    <property type="entry name" value="AMINOALKYLPHOSPHONATE N-ACETYLTRANSFERASE-RELATED-RELATED"/>
    <property type="match status" value="1"/>
</dbReference>
<dbReference type="KEGG" id="sphi:TS85_15105"/>
<proteinExistence type="predicted"/>
<dbReference type="Proteomes" id="UP000032300">
    <property type="component" value="Chromosome"/>
</dbReference>
<dbReference type="InterPro" id="IPR000182">
    <property type="entry name" value="GNAT_dom"/>
</dbReference>
<name>A0A7U4J9N9_9SPHN</name>
<accession>A0A7U4J9N9</accession>
<dbReference type="GO" id="GO:0016747">
    <property type="term" value="F:acyltransferase activity, transferring groups other than amino-acyl groups"/>
    <property type="evidence" value="ECO:0007669"/>
    <property type="project" value="InterPro"/>
</dbReference>
<reference evidence="4 5" key="1">
    <citation type="journal article" date="2015" name="Int. J. Syst. Evol. Microbiol.">
        <title>Sphingomonas hengshuiensis sp. nov., isolated from lake wetland.</title>
        <authorList>
            <person name="Wei S."/>
            <person name="Wang T."/>
            <person name="Liu H."/>
            <person name="Zhang C."/>
            <person name="Guo J."/>
            <person name="Wang Q."/>
            <person name="Liang K."/>
            <person name="Zhang Z."/>
        </authorList>
    </citation>
    <scope>NUCLEOTIDE SEQUENCE [LARGE SCALE GENOMIC DNA]</scope>
    <source>
        <strain evidence="4 5">WHSC-8</strain>
    </source>
</reference>
<dbReference type="AlphaFoldDB" id="A0A7U4J9N9"/>
<reference evidence="4 5" key="2">
    <citation type="submission" date="2015-02" db="EMBL/GenBank/DDBJ databases">
        <title>The complete genome of Sphingomonas hengshuiensis sp. WHSC-8 isolated from soil of Hengshui Lake.</title>
        <authorList>
            <person name="Wei S."/>
            <person name="Guo J."/>
            <person name="Su C."/>
            <person name="Wu R."/>
            <person name="Zhang Z."/>
            <person name="Liang K."/>
            <person name="Li H."/>
            <person name="Wang T."/>
            <person name="Liu H."/>
            <person name="Zhang C."/>
            <person name="Li Z."/>
            <person name="Wang Q."/>
            <person name="Meng J."/>
        </authorList>
    </citation>
    <scope>NUCLEOTIDE SEQUENCE [LARGE SCALE GENOMIC DNA]</scope>
    <source>
        <strain evidence="4 5">WHSC-8</strain>
    </source>
</reference>
<dbReference type="CDD" id="cd04301">
    <property type="entry name" value="NAT_SF"/>
    <property type="match status" value="1"/>
</dbReference>
<protein>
    <recommendedName>
        <fullName evidence="3">N-acetyltransferase domain-containing protein</fullName>
    </recommendedName>
</protein>
<evidence type="ECO:0000256" key="2">
    <source>
        <dbReference type="ARBA" id="ARBA00023315"/>
    </source>
</evidence>
<evidence type="ECO:0000259" key="3">
    <source>
        <dbReference type="PROSITE" id="PS51186"/>
    </source>
</evidence>
<evidence type="ECO:0000313" key="5">
    <source>
        <dbReference type="Proteomes" id="UP000032300"/>
    </source>
</evidence>
<dbReference type="InterPro" id="IPR016181">
    <property type="entry name" value="Acyl_CoA_acyltransferase"/>
</dbReference>
<sequence length="174" mass="19205">MAVDSLLSVPASWDRRGVTLRPAGPGDAAFLRDVYVAGRWNEVAVTGWPEETVLAFLHDQYRLQTAHYATHYAEADRLVVEQDGVPAGKLILFDMQSETRVVDIGLLPAFRGRGIGALLLGWVQDAARTRGAKVSLHVEPHNPAKRLYRRLGFDVVASRGVYELLEWTAPPGDC</sequence>
<evidence type="ECO:0000313" key="4">
    <source>
        <dbReference type="EMBL" id="AJP72821.1"/>
    </source>
</evidence>
<keyword evidence="2" id="KW-0012">Acyltransferase</keyword>
<feature type="domain" description="N-acetyltransferase" evidence="3">
    <location>
        <begin position="18"/>
        <end position="170"/>
    </location>
</feature>
<dbReference type="Pfam" id="PF00583">
    <property type="entry name" value="Acetyltransf_1"/>
    <property type="match status" value="1"/>
</dbReference>
<dbReference type="EMBL" id="CP010836">
    <property type="protein sequence ID" value="AJP72821.1"/>
    <property type="molecule type" value="Genomic_DNA"/>
</dbReference>
<keyword evidence="5" id="KW-1185">Reference proteome</keyword>
<dbReference type="SUPFAM" id="SSF55729">
    <property type="entry name" value="Acyl-CoA N-acyltransferases (Nat)"/>
    <property type="match status" value="1"/>
</dbReference>
<gene>
    <name evidence="4" type="ORF">TS85_15105</name>
</gene>
<keyword evidence="1" id="KW-0808">Transferase</keyword>
<evidence type="ECO:0000256" key="1">
    <source>
        <dbReference type="ARBA" id="ARBA00022679"/>
    </source>
</evidence>
<dbReference type="PROSITE" id="PS51186">
    <property type="entry name" value="GNAT"/>
    <property type="match status" value="1"/>
</dbReference>